<feature type="domain" description="DUF234" evidence="2">
    <location>
        <begin position="319"/>
        <end position="405"/>
    </location>
</feature>
<proteinExistence type="predicted"/>
<dbReference type="Proteomes" id="UP000022082">
    <property type="component" value="Unassembled WGS sequence"/>
</dbReference>
<name>A0A015YB05_BACFG</name>
<evidence type="ECO:0000259" key="1">
    <source>
        <dbReference type="Pfam" id="PF01637"/>
    </source>
</evidence>
<dbReference type="InterPro" id="IPR027417">
    <property type="entry name" value="P-loop_NTPase"/>
</dbReference>
<dbReference type="Pfam" id="PF01637">
    <property type="entry name" value="ATPase_2"/>
    <property type="match status" value="1"/>
</dbReference>
<comment type="caution">
    <text evidence="3">The sequence shown here is derived from an EMBL/GenBank/DDBJ whole genome shotgun (WGS) entry which is preliminary data.</text>
</comment>
<sequence length="440" mass="51742">MKFYNRENELAELQRIQELSFEENSRLTVVTGRRRIGKTSLIMRAFEKTPTIYLFVGRKNEASLCREFITLVSQALDIYVPEEISTFKSLFRYIMEVATRQSFNLVIDEFQEFYNINKSIYSDIQDIWDQYRQKTHMNFVVSGSIYSLMEKIFHNEKEPLFGRADNIIKLSAFSLNVLKKIIKDYHPQYTNDDLLALYSFSGGVPKYVELFCDNRVLTVDGMIDFMVRDNSPFTDEGKNLLIEEFGKNYGTYFSILSAISGGYNTQTEIEALLGEKSLGGYLKRLIEDYNIVVRQRPVFSKEGSQTVRYGICDNFIHFWFNYFDRNRSLIEIKNFIGLRKLIKTDYPTYSGKILEQYFKQKYAESYEFRLIGSWWEPKGNQNEIDIVAIYLDNKSAIVAEVKRQKKNFKPELFQKKVEHLENKVLAKYQINTVCLSLEDM</sequence>
<dbReference type="RefSeq" id="WP_032556502.1">
    <property type="nucleotide sequence ID" value="NZ_JGDJ01000174.1"/>
</dbReference>
<dbReference type="PANTHER" id="PTHR34704">
    <property type="entry name" value="ATPASE"/>
    <property type="match status" value="1"/>
</dbReference>
<dbReference type="InterPro" id="IPR004256">
    <property type="entry name" value="DUF234"/>
</dbReference>
<accession>A0A015YB05</accession>
<evidence type="ECO:0000259" key="2">
    <source>
        <dbReference type="Pfam" id="PF03008"/>
    </source>
</evidence>
<dbReference type="EMBL" id="JGDJ01000174">
    <property type="protein sequence ID" value="EXZ29122.1"/>
    <property type="molecule type" value="Genomic_DNA"/>
</dbReference>
<dbReference type="SUPFAM" id="SSF52540">
    <property type="entry name" value="P-loop containing nucleoside triphosphate hydrolases"/>
    <property type="match status" value="1"/>
</dbReference>
<dbReference type="Gene3D" id="3.40.50.300">
    <property type="entry name" value="P-loop containing nucleotide triphosphate hydrolases"/>
    <property type="match status" value="1"/>
</dbReference>
<dbReference type="Pfam" id="PF03008">
    <property type="entry name" value="DUF234"/>
    <property type="match status" value="1"/>
</dbReference>
<dbReference type="PATRIC" id="fig|1339327.3.peg.2301"/>
<organism evidence="3 4">
    <name type="scientific">Bacteroides fragilis str. S36L11</name>
    <dbReference type="NCBI Taxonomy" id="1339327"/>
    <lineage>
        <taxon>Bacteria</taxon>
        <taxon>Pseudomonadati</taxon>
        <taxon>Bacteroidota</taxon>
        <taxon>Bacteroidia</taxon>
        <taxon>Bacteroidales</taxon>
        <taxon>Bacteroidaceae</taxon>
        <taxon>Bacteroides</taxon>
    </lineage>
</organism>
<evidence type="ECO:0000313" key="4">
    <source>
        <dbReference type="Proteomes" id="UP000022082"/>
    </source>
</evidence>
<dbReference type="AlphaFoldDB" id="A0A015YB05"/>
<evidence type="ECO:0000313" key="3">
    <source>
        <dbReference type="EMBL" id="EXZ29122.1"/>
    </source>
</evidence>
<feature type="domain" description="ATPase" evidence="1">
    <location>
        <begin position="3"/>
        <end position="210"/>
    </location>
</feature>
<dbReference type="InterPro" id="IPR011579">
    <property type="entry name" value="ATPase_dom"/>
</dbReference>
<dbReference type="GO" id="GO:0005524">
    <property type="term" value="F:ATP binding"/>
    <property type="evidence" value="ECO:0007669"/>
    <property type="project" value="InterPro"/>
</dbReference>
<protein>
    <submittedName>
        <fullName evidence="3">Archaeal ATPase family protein</fullName>
    </submittedName>
</protein>
<reference evidence="3 4" key="1">
    <citation type="submission" date="2014-02" db="EMBL/GenBank/DDBJ databases">
        <authorList>
            <person name="Sears C."/>
            <person name="Carroll K."/>
            <person name="Sack B.R."/>
            <person name="Qadri F."/>
            <person name="Myers L.L."/>
            <person name="Chung G.-T."/>
            <person name="Escheverria P."/>
            <person name="Fraser C.M."/>
            <person name="Sadzewicz L."/>
            <person name="Shefchek K.A."/>
            <person name="Tallon L."/>
            <person name="Das S.P."/>
            <person name="Daugherty S."/>
            <person name="Mongodin E.F."/>
        </authorList>
    </citation>
    <scope>NUCLEOTIDE SEQUENCE [LARGE SCALE GENOMIC DNA]</scope>
    <source>
        <strain evidence="3 4">S36L11</strain>
    </source>
</reference>
<dbReference type="PANTHER" id="PTHR34704:SF1">
    <property type="entry name" value="ATPASE"/>
    <property type="match status" value="1"/>
</dbReference>
<gene>
    <name evidence="3" type="ORF">M136_1663</name>
</gene>